<dbReference type="RefSeq" id="WP_110858492.1">
    <property type="nucleotide sequence ID" value="NZ_LS991949.1"/>
</dbReference>
<comment type="caution">
    <text evidence="2">The sequence shown here is derived from an EMBL/GenBank/DDBJ whole genome shotgun (WGS) entry which is preliminary data.</text>
</comment>
<dbReference type="InterPro" id="IPR006440">
    <property type="entry name" value="Doc"/>
</dbReference>
<feature type="domain" description="Fido" evidence="1">
    <location>
        <begin position="73"/>
        <end position="206"/>
    </location>
</feature>
<dbReference type="Proteomes" id="UP000247715">
    <property type="component" value="Unassembled WGS sequence"/>
</dbReference>
<evidence type="ECO:0000313" key="2">
    <source>
        <dbReference type="EMBL" id="PYF41931.1"/>
    </source>
</evidence>
<protein>
    <submittedName>
        <fullName evidence="2">Death-on-curing family protein</fullName>
    </submittedName>
</protein>
<dbReference type="NCBIfam" id="TIGR01550">
    <property type="entry name" value="DOC_P1"/>
    <property type="match status" value="1"/>
</dbReference>
<dbReference type="EMBL" id="QKLP01000020">
    <property type="protein sequence ID" value="PYF41931.1"/>
    <property type="molecule type" value="Genomic_DNA"/>
</dbReference>
<reference evidence="2 3" key="1">
    <citation type="submission" date="2018-06" db="EMBL/GenBank/DDBJ databases">
        <title>Genomic Encyclopedia of Archaeal and Bacterial Type Strains, Phase II (KMG-II): from individual species to whole genera.</title>
        <authorList>
            <person name="Goeker M."/>
        </authorList>
    </citation>
    <scope>NUCLEOTIDE SEQUENCE [LARGE SCALE GENOMIC DNA]</scope>
    <source>
        <strain evidence="2 3">ATCC 29103</strain>
    </source>
</reference>
<dbReference type="InterPro" id="IPR036597">
    <property type="entry name" value="Fido-like_dom_sf"/>
</dbReference>
<accession>A0A318U3Z4</accession>
<organism evidence="2 3">
    <name type="scientific">Metamycoplasma alkalescens</name>
    <dbReference type="NCBI Taxonomy" id="45363"/>
    <lineage>
        <taxon>Bacteria</taxon>
        <taxon>Bacillati</taxon>
        <taxon>Mycoplasmatota</taxon>
        <taxon>Mycoplasmoidales</taxon>
        <taxon>Metamycoplasmataceae</taxon>
        <taxon>Metamycoplasma</taxon>
    </lineage>
</organism>
<evidence type="ECO:0000259" key="1">
    <source>
        <dbReference type="PROSITE" id="PS51459"/>
    </source>
</evidence>
<sequence>MKTIYLEIVLTLKTWKEVKNIDRKSLPAMNLDFFPFSNKKRVFFDENTQSFYVTKKDKSNFWKINVKFELIKFNENLISFLESIYSQSIKKLKLLFNIKNDDDIRFKEKEPGSLMGSLTSIVNHYCYIDEEIDIFDFITDIFIRLLNGHFFYDGNKRGALMFAVQLLKFLGYYFYWNDNNNTMFISDIYSKYLEKELKTFVKKLENKANMGNTKKSIKEWIYKNIMINLW</sequence>
<dbReference type="AlphaFoldDB" id="A0A318U3Z4"/>
<dbReference type="InterPro" id="IPR003812">
    <property type="entry name" value="Fido"/>
</dbReference>
<proteinExistence type="predicted"/>
<gene>
    <name evidence="2" type="ORF">BCF88_1202</name>
</gene>
<dbReference type="SUPFAM" id="SSF140931">
    <property type="entry name" value="Fic-like"/>
    <property type="match status" value="1"/>
</dbReference>
<evidence type="ECO:0000313" key="3">
    <source>
        <dbReference type="Proteomes" id="UP000247715"/>
    </source>
</evidence>
<name>A0A318U3Z4_9BACT</name>
<dbReference type="InterPro" id="IPR053737">
    <property type="entry name" value="Type_II_TA_Toxin"/>
</dbReference>
<dbReference type="Gene3D" id="1.20.120.1870">
    <property type="entry name" value="Fic/DOC protein, Fido domain"/>
    <property type="match status" value="1"/>
</dbReference>
<dbReference type="GO" id="GO:0016301">
    <property type="term" value="F:kinase activity"/>
    <property type="evidence" value="ECO:0007669"/>
    <property type="project" value="InterPro"/>
</dbReference>
<dbReference type="PROSITE" id="PS51459">
    <property type="entry name" value="FIDO"/>
    <property type="match status" value="1"/>
</dbReference>